<dbReference type="GO" id="GO:0009408">
    <property type="term" value="P:response to heat"/>
    <property type="evidence" value="ECO:0007669"/>
    <property type="project" value="TreeGrafter"/>
</dbReference>
<dbReference type="Pfam" id="PF00011">
    <property type="entry name" value="HSP20"/>
    <property type="match status" value="1"/>
</dbReference>
<dbReference type="PRINTS" id="PR00299">
    <property type="entry name" value="ACRYSTALLIN"/>
</dbReference>
<reference evidence="5" key="1">
    <citation type="submission" date="2022-12" db="EMBL/GenBank/DDBJ databases">
        <title>Genome assemblies of Blomia tropicalis.</title>
        <authorList>
            <person name="Cui Y."/>
        </authorList>
    </citation>
    <scope>NUCLEOTIDE SEQUENCE</scope>
    <source>
        <tissue evidence="5">Adult mites</tissue>
    </source>
</reference>
<evidence type="ECO:0000313" key="6">
    <source>
        <dbReference type="Proteomes" id="UP001142055"/>
    </source>
</evidence>
<dbReference type="GO" id="GO:0005634">
    <property type="term" value="C:nucleus"/>
    <property type="evidence" value="ECO:0007669"/>
    <property type="project" value="TreeGrafter"/>
</dbReference>
<proteinExistence type="inferred from homology"/>
<dbReference type="InterPro" id="IPR002068">
    <property type="entry name" value="A-crystallin/Hsp20_dom"/>
</dbReference>
<dbReference type="InterPro" id="IPR001436">
    <property type="entry name" value="Alpha-crystallin/sHSP_animal"/>
</dbReference>
<dbReference type="GO" id="GO:0005737">
    <property type="term" value="C:cytoplasm"/>
    <property type="evidence" value="ECO:0007669"/>
    <property type="project" value="TreeGrafter"/>
</dbReference>
<dbReference type="EMBL" id="JAPWDV010000001">
    <property type="protein sequence ID" value="KAJ6224224.1"/>
    <property type="molecule type" value="Genomic_DNA"/>
</dbReference>
<gene>
    <name evidence="5" type="ORF">RDWZM_002769</name>
</gene>
<dbReference type="PANTHER" id="PTHR45640:SF26">
    <property type="entry name" value="RE23625P"/>
    <property type="match status" value="1"/>
</dbReference>
<evidence type="ECO:0000313" key="5">
    <source>
        <dbReference type="EMBL" id="KAJ6224224.1"/>
    </source>
</evidence>
<dbReference type="PROSITE" id="PS01031">
    <property type="entry name" value="SHSP"/>
    <property type="match status" value="1"/>
</dbReference>
<sequence>MAHSISSFESLRPNFSEKVENFFRTTENIYSNKLGGGLFNGNRMAFPRDMFELFVEVPNYKPEEVSVSTQDDLIIITGKREETHPQYGYQSKEFTNKYTLPKNIDKSKMTCVFKDRGFLKIEAPLIKQEEPNTRTIPIKIISDQNSQQQQSSTSKTSSSASVTTNGTSVSHV</sequence>
<dbReference type="OMA" id="HESKRED"/>
<evidence type="ECO:0000256" key="2">
    <source>
        <dbReference type="RuleBase" id="RU003616"/>
    </source>
</evidence>
<dbReference type="GO" id="GO:0051082">
    <property type="term" value="F:unfolded protein binding"/>
    <property type="evidence" value="ECO:0007669"/>
    <property type="project" value="TreeGrafter"/>
</dbReference>
<comment type="caution">
    <text evidence="5">The sequence shown here is derived from an EMBL/GenBank/DDBJ whole genome shotgun (WGS) entry which is preliminary data.</text>
</comment>
<evidence type="ECO:0000256" key="1">
    <source>
        <dbReference type="PROSITE-ProRule" id="PRU00285"/>
    </source>
</evidence>
<name>A0A9Q0MES7_BLOTA</name>
<dbReference type="Gene3D" id="2.60.40.790">
    <property type="match status" value="1"/>
</dbReference>
<keyword evidence="6" id="KW-1185">Reference proteome</keyword>
<comment type="similarity">
    <text evidence="1 2">Belongs to the small heat shock protein (HSP20) family.</text>
</comment>
<protein>
    <recommendedName>
        <fullName evidence="4">SHSP domain-containing protein</fullName>
    </recommendedName>
</protein>
<dbReference type="Proteomes" id="UP001142055">
    <property type="component" value="Chromosome 1"/>
</dbReference>
<evidence type="ECO:0000259" key="4">
    <source>
        <dbReference type="PROSITE" id="PS01031"/>
    </source>
</evidence>
<feature type="region of interest" description="Disordered" evidence="3">
    <location>
        <begin position="142"/>
        <end position="172"/>
    </location>
</feature>
<dbReference type="GO" id="GO:0042026">
    <property type="term" value="P:protein refolding"/>
    <property type="evidence" value="ECO:0007669"/>
    <property type="project" value="TreeGrafter"/>
</dbReference>
<organism evidence="5 6">
    <name type="scientific">Blomia tropicalis</name>
    <name type="common">Mite</name>
    <dbReference type="NCBI Taxonomy" id="40697"/>
    <lineage>
        <taxon>Eukaryota</taxon>
        <taxon>Metazoa</taxon>
        <taxon>Ecdysozoa</taxon>
        <taxon>Arthropoda</taxon>
        <taxon>Chelicerata</taxon>
        <taxon>Arachnida</taxon>
        <taxon>Acari</taxon>
        <taxon>Acariformes</taxon>
        <taxon>Sarcoptiformes</taxon>
        <taxon>Astigmata</taxon>
        <taxon>Glycyphagoidea</taxon>
        <taxon>Echimyopodidae</taxon>
        <taxon>Blomia</taxon>
    </lineage>
</organism>
<dbReference type="CDD" id="cd06526">
    <property type="entry name" value="metazoan_ACD"/>
    <property type="match status" value="1"/>
</dbReference>
<feature type="compositionally biased region" description="Low complexity" evidence="3">
    <location>
        <begin position="142"/>
        <end position="164"/>
    </location>
</feature>
<feature type="domain" description="SHSP" evidence="4">
    <location>
        <begin position="33"/>
        <end position="141"/>
    </location>
</feature>
<dbReference type="AlphaFoldDB" id="A0A9Q0MES7"/>
<dbReference type="PANTHER" id="PTHR45640">
    <property type="entry name" value="HEAT SHOCK PROTEIN HSP-12.2-RELATED"/>
    <property type="match status" value="1"/>
</dbReference>
<dbReference type="SUPFAM" id="SSF49764">
    <property type="entry name" value="HSP20-like chaperones"/>
    <property type="match status" value="1"/>
</dbReference>
<evidence type="ECO:0000256" key="3">
    <source>
        <dbReference type="SAM" id="MobiDB-lite"/>
    </source>
</evidence>
<accession>A0A9Q0MES7</accession>
<dbReference type="InterPro" id="IPR008978">
    <property type="entry name" value="HSP20-like_chaperone"/>
</dbReference>